<protein>
    <recommendedName>
        <fullName evidence="4">Major facilitator superfamily associated domain-containing protein</fullName>
    </recommendedName>
</protein>
<organism evidence="2 3">
    <name type="scientific">Pomacea canaliculata</name>
    <name type="common">Golden apple snail</name>
    <dbReference type="NCBI Taxonomy" id="400727"/>
    <lineage>
        <taxon>Eukaryota</taxon>
        <taxon>Metazoa</taxon>
        <taxon>Spiralia</taxon>
        <taxon>Lophotrochozoa</taxon>
        <taxon>Mollusca</taxon>
        <taxon>Gastropoda</taxon>
        <taxon>Caenogastropoda</taxon>
        <taxon>Architaenioglossa</taxon>
        <taxon>Ampullarioidea</taxon>
        <taxon>Ampullariidae</taxon>
        <taxon>Pomacea</taxon>
    </lineage>
</organism>
<feature type="transmembrane region" description="Helical" evidence="1">
    <location>
        <begin position="57"/>
        <end position="76"/>
    </location>
</feature>
<accession>A0A2T7PLG7</accession>
<evidence type="ECO:0008006" key="4">
    <source>
        <dbReference type="Google" id="ProtNLM"/>
    </source>
</evidence>
<sequence length="110" mass="11801">MSACLLLLRITERMEVFFLLSAFAGIQRQCLLVIPFAVANDLTQTQEQGGSKGVGRVLSLVGAMMPLSYVAVYTWMGALEDVTGDVGVSLLVAMVCGILTSLTFLLIRVS</sequence>
<name>A0A2T7PLG7_POMCA</name>
<evidence type="ECO:0000313" key="3">
    <source>
        <dbReference type="Proteomes" id="UP000245119"/>
    </source>
</evidence>
<dbReference type="Proteomes" id="UP000245119">
    <property type="component" value="Linkage Group LG3"/>
</dbReference>
<reference evidence="2 3" key="1">
    <citation type="submission" date="2018-04" db="EMBL/GenBank/DDBJ databases">
        <title>The genome of golden apple snail Pomacea canaliculata provides insight into stress tolerance and invasive adaptation.</title>
        <authorList>
            <person name="Liu C."/>
            <person name="Liu B."/>
            <person name="Ren Y."/>
            <person name="Zhang Y."/>
            <person name="Wang H."/>
            <person name="Li S."/>
            <person name="Jiang F."/>
            <person name="Yin L."/>
            <person name="Zhang G."/>
            <person name="Qian W."/>
            <person name="Fan W."/>
        </authorList>
    </citation>
    <scope>NUCLEOTIDE SEQUENCE [LARGE SCALE GENOMIC DNA]</scope>
    <source>
        <strain evidence="2">SZHN2017</strain>
        <tissue evidence="2">Muscle</tissue>
    </source>
</reference>
<feature type="transmembrane region" description="Helical" evidence="1">
    <location>
        <begin position="16"/>
        <end position="37"/>
    </location>
</feature>
<keyword evidence="3" id="KW-1185">Reference proteome</keyword>
<dbReference type="AlphaFoldDB" id="A0A2T7PLG7"/>
<feature type="transmembrane region" description="Helical" evidence="1">
    <location>
        <begin position="88"/>
        <end position="107"/>
    </location>
</feature>
<proteinExistence type="predicted"/>
<evidence type="ECO:0000313" key="2">
    <source>
        <dbReference type="EMBL" id="PVD34244.1"/>
    </source>
</evidence>
<comment type="caution">
    <text evidence="2">The sequence shown here is derived from an EMBL/GenBank/DDBJ whole genome shotgun (WGS) entry which is preliminary data.</text>
</comment>
<keyword evidence="1" id="KW-0472">Membrane</keyword>
<dbReference type="EMBL" id="PZQS01000003">
    <property type="protein sequence ID" value="PVD34244.1"/>
    <property type="molecule type" value="Genomic_DNA"/>
</dbReference>
<keyword evidence="1" id="KW-0812">Transmembrane</keyword>
<evidence type="ECO:0000256" key="1">
    <source>
        <dbReference type="SAM" id="Phobius"/>
    </source>
</evidence>
<gene>
    <name evidence="2" type="ORF">C0Q70_05512</name>
</gene>
<keyword evidence="1" id="KW-1133">Transmembrane helix</keyword>